<reference evidence="2" key="1">
    <citation type="journal article" date="2023" name="J. Hazard. Mater.">
        <title>Anaerobic biodegradation of pyrene and benzo[a]pyrene by a new sulfate-reducing Desulforamulus aquiferis strain DSA.</title>
        <authorList>
            <person name="Zhang Z."/>
            <person name="Sun J."/>
            <person name="Gong X."/>
            <person name="Wang C."/>
            <person name="Wang H."/>
        </authorList>
    </citation>
    <scope>NUCLEOTIDE SEQUENCE</scope>
    <source>
        <strain evidence="2">DSA</strain>
    </source>
</reference>
<comment type="caution">
    <text evidence="2">The sequence shown here is derived from an EMBL/GenBank/DDBJ whole genome shotgun (WGS) entry which is preliminary data.</text>
</comment>
<name>A0AAW7ZHL2_9FIRM</name>
<feature type="domain" description="Bypass of forespore C C-terminal" evidence="1">
    <location>
        <begin position="112"/>
        <end position="166"/>
    </location>
</feature>
<gene>
    <name evidence="2" type="ORF">P6N53_16750</name>
</gene>
<reference evidence="2" key="2">
    <citation type="submission" date="2023-03" db="EMBL/GenBank/DDBJ databases">
        <authorList>
            <person name="Zhang Z."/>
        </authorList>
    </citation>
    <scope>NUCLEOTIDE SEQUENCE</scope>
    <source>
        <strain evidence="2">DSA</strain>
    </source>
</reference>
<dbReference type="Proteomes" id="UP001172911">
    <property type="component" value="Unassembled WGS sequence"/>
</dbReference>
<dbReference type="AlphaFoldDB" id="A0AAW7ZHL2"/>
<protein>
    <submittedName>
        <fullName evidence="2">BofC C-terminal domain-containing protein</fullName>
    </submittedName>
</protein>
<organism evidence="2 3">
    <name type="scientific">Desulforamulus aquiferis</name>
    <dbReference type="NCBI Taxonomy" id="1397668"/>
    <lineage>
        <taxon>Bacteria</taxon>
        <taxon>Bacillati</taxon>
        <taxon>Bacillota</taxon>
        <taxon>Clostridia</taxon>
        <taxon>Eubacteriales</taxon>
        <taxon>Peptococcaceae</taxon>
        <taxon>Desulforamulus</taxon>
    </lineage>
</organism>
<dbReference type="InterPro" id="IPR015050">
    <property type="entry name" value="BofC_C"/>
</dbReference>
<evidence type="ECO:0000313" key="3">
    <source>
        <dbReference type="Proteomes" id="UP001172911"/>
    </source>
</evidence>
<evidence type="ECO:0000313" key="2">
    <source>
        <dbReference type="EMBL" id="MDO7788868.1"/>
    </source>
</evidence>
<keyword evidence="3" id="KW-1185">Reference proteome</keyword>
<proteinExistence type="predicted"/>
<dbReference type="EMBL" id="JARPTC010000026">
    <property type="protein sequence ID" value="MDO7788868.1"/>
    <property type="molecule type" value="Genomic_DNA"/>
</dbReference>
<accession>A0AAW7ZHL2</accession>
<sequence>MLKKMLWLGLGAFMAMLLIVGGLIGGKISEDGSNVKLAILQVFASPVEPSLASTTMVLEDNLYICGNIEELSKKPLSAYNISTEKEIREKFSGPGISVDIRQDEILVQRKINDFCSYHKDFRHLGIYDNKLAIYQGPVGYNQKLIKVEQNLPLEKLSASFQVKLQQSMNFFQMTPETQANIRYELEFSNEDRLNAVLENLDEMH</sequence>
<dbReference type="Pfam" id="PF08955">
    <property type="entry name" value="BofC_C"/>
    <property type="match status" value="1"/>
</dbReference>
<dbReference type="RefSeq" id="WP_304545191.1">
    <property type="nucleotide sequence ID" value="NZ_JARPTC010000026.1"/>
</dbReference>
<evidence type="ECO:0000259" key="1">
    <source>
        <dbReference type="Pfam" id="PF08955"/>
    </source>
</evidence>